<dbReference type="Proteomes" id="UP000199315">
    <property type="component" value="Unassembled WGS sequence"/>
</dbReference>
<dbReference type="CDD" id="cd13655">
    <property type="entry name" value="PBP2_oligosaccharide_1"/>
    <property type="match status" value="1"/>
</dbReference>
<dbReference type="GO" id="GO:0015768">
    <property type="term" value="P:maltose transport"/>
    <property type="evidence" value="ECO:0007669"/>
    <property type="project" value="TreeGrafter"/>
</dbReference>
<dbReference type="InterPro" id="IPR006059">
    <property type="entry name" value="SBP"/>
</dbReference>
<dbReference type="Gene3D" id="3.40.190.10">
    <property type="entry name" value="Periplasmic binding protein-like II"/>
    <property type="match status" value="2"/>
</dbReference>
<keyword evidence="6" id="KW-1185">Reference proteome</keyword>
<feature type="signal peptide" evidence="4">
    <location>
        <begin position="1"/>
        <end position="19"/>
    </location>
</feature>
<name>A0A1D3TYG8_9FIRM</name>
<dbReference type="SUPFAM" id="SSF53850">
    <property type="entry name" value="Periplasmic binding protein-like II"/>
    <property type="match status" value="1"/>
</dbReference>
<evidence type="ECO:0000256" key="4">
    <source>
        <dbReference type="SAM" id="SignalP"/>
    </source>
</evidence>
<evidence type="ECO:0000313" key="5">
    <source>
        <dbReference type="EMBL" id="SCP99479.1"/>
    </source>
</evidence>
<dbReference type="EMBL" id="FMKA01000043">
    <property type="protein sequence ID" value="SCP99479.1"/>
    <property type="molecule type" value="Genomic_DNA"/>
</dbReference>
<dbReference type="STRING" id="1619234.SAMN05421730_10431"/>
<gene>
    <name evidence="5" type="ORF">SAMN05421730_10431</name>
</gene>
<keyword evidence="3 4" id="KW-0732">Signal</keyword>
<organism evidence="5 6">
    <name type="scientific">Anaerobium acetethylicum</name>
    <dbReference type="NCBI Taxonomy" id="1619234"/>
    <lineage>
        <taxon>Bacteria</taxon>
        <taxon>Bacillati</taxon>
        <taxon>Bacillota</taxon>
        <taxon>Clostridia</taxon>
        <taxon>Lachnospirales</taxon>
        <taxon>Lachnospiraceae</taxon>
        <taxon>Anaerobium</taxon>
    </lineage>
</organism>
<dbReference type="PANTHER" id="PTHR30061">
    <property type="entry name" value="MALTOSE-BINDING PERIPLASMIC PROTEIN"/>
    <property type="match status" value="1"/>
</dbReference>
<dbReference type="PANTHER" id="PTHR30061:SF50">
    <property type="entry name" value="MALTOSE_MALTODEXTRIN-BINDING PERIPLASMIC PROTEIN"/>
    <property type="match status" value="1"/>
</dbReference>
<feature type="chain" id="PRO_5039407628" evidence="4">
    <location>
        <begin position="20"/>
        <end position="430"/>
    </location>
</feature>
<keyword evidence="2" id="KW-0813">Transport</keyword>
<reference evidence="5 6" key="1">
    <citation type="submission" date="2016-09" db="EMBL/GenBank/DDBJ databases">
        <authorList>
            <person name="Capua I."/>
            <person name="De Benedictis P."/>
            <person name="Joannis T."/>
            <person name="Lombin L.H."/>
            <person name="Cattoli G."/>
        </authorList>
    </citation>
    <scope>NUCLEOTIDE SEQUENCE [LARGE SCALE GENOMIC DNA]</scope>
    <source>
        <strain evidence="5 6">GluBS11</strain>
    </source>
</reference>
<dbReference type="RefSeq" id="WP_169823773.1">
    <property type="nucleotide sequence ID" value="NZ_FMKA01000043.1"/>
</dbReference>
<protein>
    <submittedName>
        <fullName evidence="5">Arabinogalactan oligomer / maltooligosaccharide transport system substrate-binding protein</fullName>
    </submittedName>
</protein>
<accession>A0A1D3TYG8</accession>
<evidence type="ECO:0000313" key="6">
    <source>
        <dbReference type="Proteomes" id="UP000199315"/>
    </source>
</evidence>
<dbReference type="AlphaFoldDB" id="A0A1D3TYG8"/>
<dbReference type="Pfam" id="PF13416">
    <property type="entry name" value="SBP_bac_8"/>
    <property type="match status" value="1"/>
</dbReference>
<dbReference type="GO" id="GO:0042956">
    <property type="term" value="P:maltodextrin transmembrane transport"/>
    <property type="evidence" value="ECO:0007669"/>
    <property type="project" value="TreeGrafter"/>
</dbReference>
<dbReference type="PROSITE" id="PS51257">
    <property type="entry name" value="PROKAR_LIPOPROTEIN"/>
    <property type="match status" value="1"/>
</dbReference>
<proteinExistence type="inferred from homology"/>
<evidence type="ECO:0000256" key="1">
    <source>
        <dbReference type="ARBA" id="ARBA00008520"/>
    </source>
</evidence>
<evidence type="ECO:0000256" key="2">
    <source>
        <dbReference type="ARBA" id="ARBA00022448"/>
    </source>
</evidence>
<comment type="similarity">
    <text evidence="1">Belongs to the bacterial solute-binding protein 1 family.</text>
</comment>
<evidence type="ECO:0000256" key="3">
    <source>
        <dbReference type="ARBA" id="ARBA00022729"/>
    </source>
</evidence>
<dbReference type="GO" id="GO:0055052">
    <property type="term" value="C:ATP-binding cassette (ABC) transporter complex, substrate-binding subunit-containing"/>
    <property type="evidence" value="ECO:0007669"/>
    <property type="project" value="TreeGrafter"/>
</dbReference>
<sequence>MKKFKKIVTLMTVATMVGASLMGCGKDDTDNNTNTAEETKEVTEVTEVALKVWGPQEEQAANGSYSEGILKAMCDKFAEEHPEWDITFEYGVVSEADAKTELNKDAAAGADVFMFASDQTAELVENGILAPLTLYADDIIASNGEAAIEAATFDDLLYAVPFTPNSWFLYYDKSKFTEDEVKSLDAMMAKDLGADVDNFSIDLDNGWYNAAFFFAGGCTLFGEDGLDATDCTFNSPAGLAVGNYLVDLATSDRFLMFSDGNALTAFADGKLGAYCSGTWEAAAIQEALGENYGAAKLPAITLDGKEAQLSSFADFKYIGVNMNSEYPEAAQALAAYLGGEECQKIRFEARSIAPTNINLVEDPAVAANAAVVALNEQSGHATLQSTIAQMGNFWTPAEAFGAGVYSGEITKENMQEALDAFVESILTTLK</sequence>
<dbReference type="GO" id="GO:1901982">
    <property type="term" value="F:maltose binding"/>
    <property type="evidence" value="ECO:0007669"/>
    <property type="project" value="TreeGrafter"/>
</dbReference>